<organism evidence="2 3">
    <name type="scientific">Bemisia tabaci</name>
    <name type="common">Sweetpotato whitefly</name>
    <name type="synonym">Aleurodes tabaci</name>
    <dbReference type="NCBI Taxonomy" id="7038"/>
    <lineage>
        <taxon>Eukaryota</taxon>
        <taxon>Metazoa</taxon>
        <taxon>Ecdysozoa</taxon>
        <taxon>Arthropoda</taxon>
        <taxon>Hexapoda</taxon>
        <taxon>Insecta</taxon>
        <taxon>Pterygota</taxon>
        <taxon>Neoptera</taxon>
        <taxon>Paraneoptera</taxon>
        <taxon>Hemiptera</taxon>
        <taxon>Sternorrhyncha</taxon>
        <taxon>Aleyrodoidea</taxon>
        <taxon>Aleyrodidae</taxon>
        <taxon>Aleyrodinae</taxon>
        <taxon>Bemisia</taxon>
    </lineage>
</organism>
<dbReference type="KEGG" id="btab:109044619"/>
<dbReference type="InterPro" id="IPR037626">
    <property type="entry name" value="NUP37"/>
</dbReference>
<dbReference type="PANTHER" id="PTHR22806:SF0">
    <property type="entry name" value="NUCLEOPORIN NUP37"/>
    <property type="match status" value="1"/>
</dbReference>
<protein>
    <recommendedName>
        <fullName evidence="4">Nucleoporin Nup37</fullName>
    </recommendedName>
</protein>
<dbReference type="PANTHER" id="PTHR22806">
    <property type="entry name" value="NUCLEOPORIN NUP37 P37 -RELATED"/>
    <property type="match status" value="1"/>
</dbReference>
<keyword evidence="1" id="KW-0853">WD repeat</keyword>
<dbReference type="Pfam" id="PF00400">
    <property type="entry name" value="WD40"/>
    <property type="match status" value="1"/>
</dbReference>
<dbReference type="GO" id="GO:0031080">
    <property type="term" value="C:nuclear pore outer ring"/>
    <property type="evidence" value="ECO:0007669"/>
    <property type="project" value="InterPro"/>
</dbReference>
<dbReference type="SMART" id="SM00320">
    <property type="entry name" value="WD40"/>
    <property type="match status" value="4"/>
</dbReference>
<evidence type="ECO:0008006" key="4">
    <source>
        <dbReference type="Google" id="ProtNLM"/>
    </source>
</evidence>
<dbReference type="PROSITE" id="PS50294">
    <property type="entry name" value="WD_REPEATS_REGION"/>
    <property type="match status" value="1"/>
</dbReference>
<dbReference type="InterPro" id="IPR015943">
    <property type="entry name" value="WD40/YVTN_repeat-like_dom_sf"/>
</dbReference>
<proteinExistence type="predicted"/>
<dbReference type="Gene3D" id="2.130.10.10">
    <property type="entry name" value="YVTN repeat-like/Quinoprotein amine dehydrogenase"/>
    <property type="match status" value="1"/>
</dbReference>
<dbReference type="InterPro" id="IPR001680">
    <property type="entry name" value="WD40_rpt"/>
</dbReference>
<evidence type="ECO:0000313" key="2">
    <source>
        <dbReference type="EMBL" id="CAH0383414.1"/>
    </source>
</evidence>
<feature type="repeat" description="WD" evidence="1">
    <location>
        <begin position="128"/>
        <end position="169"/>
    </location>
</feature>
<evidence type="ECO:0000256" key="1">
    <source>
        <dbReference type="PROSITE-ProRule" id="PRU00221"/>
    </source>
</evidence>
<dbReference type="InterPro" id="IPR036322">
    <property type="entry name" value="WD40_repeat_dom_sf"/>
</dbReference>
<dbReference type="PROSITE" id="PS50082">
    <property type="entry name" value="WD_REPEATS_2"/>
    <property type="match status" value="1"/>
</dbReference>
<dbReference type="Proteomes" id="UP001152759">
    <property type="component" value="Chromosome 10"/>
</dbReference>
<dbReference type="SUPFAM" id="SSF50978">
    <property type="entry name" value="WD40 repeat-like"/>
    <property type="match status" value="1"/>
</dbReference>
<name>A0A9P0A3J5_BEMTA</name>
<gene>
    <name evidence="2" type="ORF">BEMITA_LOCUS2866</name>
</gene>
<dbReference type="AlphaFoldDB" id="A0A9P0A3J5"/>
<keyword evidence="3" id="KW-1185">Reference proteome</keyword>
<reference evidence="2" key="1">
    <citation type="submission" date="2021-12" db="EMBL/GenBank/DDBJ databases">
        <authorList>
            <person name="King R."/>
        </authorList>
    </citation>
    <scope>NUCLEOTIDE SEQUENCE</scope>
</reference>
<evidence type="ECO:0000313" key="3">
    <source>
        <dbReference type="Proteomes" id="UP001152759"/>
    </source>
</evidence>
<sequence>MPIATNERMHSTAKIEEPLHSIELPYQIRRVECSPYEWSHNVICIAFDGKVAIGVTKFQEEEETLDVKFDLELLQDFIVESRVECMALSPEISVSTLPKSIIFACATADFKIRLFSSNLIDPHSEQVYEEHTSYINSIAYESCGDNLASTGDDLSVRIWSTNEHQCHTVLFLQSPGMSVCWHAEEPGKLLVAEKRGTITVFNVERKQAILSFDADCGPLTAADWSTCNSLRVAALVDGHLLVWDTTRASQPLMKRAVHPGGGRFLRYSQLNENIIATVGQPNHTLSITHANLKFPISSTLLKLASNITWHRRLFYVCVGVDNILGFWKVTSK</sequence>
<accession>A0A9P0A3J5</accession>
<dbReference type="EMBL" id="OU963871">
    <property type="protein sequence ID" value="CAH0383414.1"/>
    <property type="molecule type" value="Genomic_DNA"/>
</dbReference>